<gene>
    <name evidence="3" type="ORF">N7U62_22485</name>
</gene>
<comment type="caution">
    <text evidence="3">The sequence shown here is derived from an EMBL/GenBank/DDBJ whole genome shotgun (WGS) entry which is preliminary data.</text>
</comment>
<feature type="modified residue" description="4-aspartylphosphate" evidence="1">
    <location>
        <position position="52"/>
    </location>
</feature>
<dbReference type="RefSeq" id="WP_264140366.1">
    <property type="nucleotide sequence ID" value="NZ_JAOYOD010000001.1"/>
</dbReference>
<evidence type="ECO:0000256" key="1">
    <source>
        <dbReference type="PROSITE-ProRule" id="PRU00169"/>
    </source>
</evidence>
<dbReference type="Proteomes" id="UP001300692">
    <property type="component" value="Unassembled WGS sequence"/>
</dbReference>
<keyword evidence="1" id="KW-0597">Phosphoprotein</keyword>
<organism evidence="3 4">
    <name type="scientific">Reichenbachiella ulvae</name>
    <dbReference type="NCBI Taxonomy" id="2980104"/>
    <lineage>
        <taxon>Bacteria</taxon>
        <taxon>Pseudomonadati</taxon>
        <taxon>Bacteroidota</taxon>
        <taxon>Cytophagia</taxon>
        <taxon>Cytophagales</taxon>
        <taxon>Reichenbachiellaceae</taxon>
        <taxon>Reichenbachiella</taxon>
    </lineage>
</organism>
<dbReference type="SMART" id="SM00448">
    <property type="entry name" value="REC"/>
    <property type="match status" value="1"/>
</dbReference>
<evidence type="ECO:0000313" key="3">
    <source>
        <dbReference type="EMBL" id="MCV9389448.1"/>
    </source>
</evidence>
<dbReference type="PROSITE" id="PS50110">
    <property type="entry name" value="RESPONSE_REGULATORY"/>
    <property type="match status" value="1"/>
</dbReference>
<keyword evidence="4" id="KW-1185">Reference proteome</keyword>
<protein>
    <submittedName>
        <fullName evidence="3">Response regulator</fullName>
    </submittedName>
</protein>
<sequence>MRILIVDDSVYSIGLISLVIQKMGHQIVGEAKNGEEAVEMIQNLNPDIITLDNTLLDMKGIDVLKNLGSQFDKSNVILISGTDNPVTLGAYRLMGVTEFLTKPFQPTQLAEAIENISTSVAS</sequence>
<dbReference type="PANTHER" id="PTHR43228">
    <property type="entry name" value="TWO-COMPONENT RESPONSE REGULATOR"/>
    <property type="match status" value="1"/>
</dbReference>
<dbReference type="Pfam" id="PF00072">
    <property type="entry name" value="Response_reg"/>
    <property type="match status" value="1"/>
</dbReference>
<dbReference type="Gene3D" id="3.40.50.2300">
    <property type="match status" value="1"/>
</dbReference>
<dbReference type="InterPro" id="IPR001789">
    <property type="entry name" value="Sig_transdc_resp-reg_receiver"/>
</dbReference>
<accession>A0ABT3D0H1</accession>
<dbReference type="InterPro" id="IPR011006">
    <property type="entry name" value="CheY-like_superfamily"/>
</dbReference>
<dbReference type="SUPFAM" id="SSF52172">
    <property type="entry name" value="CheY-like"/>
    <property type="match status" value="1"/>
</dbReference>
<evidence type="ECO:0000259" key="2">
    <source>
        <dbReference type="PROSITE" id="PS50110"/>
    </source>
</evidence>
<dbReference type="InterPro" id="IPR052048">
    <property type="entry name" value="ST_Response_Regulator"/>
</dbReference>
<feature type="domain" description="Response regulatory" evidence="2">
    <location>
        <begin position="2"/>
        <end position="117"/>
    </location>
</feature>
<proteinExistence type="predicted"/>
<evidence type="ECO:0000313" key="4">
    <source>
        <dbReference type="Proteomes" id="UP001300692"/>
    </source>
</evidence>
<dbReference type="EMBL" id="JAOYOD010000001">
    <property type="protein sequence ID" value="MCV9389448.1"/>
    <property type="molecule type" value="Genomic_DNA"/>
</dbReference>
<name>A0ABT3D0H1_9BACT</name>
<dbReference type="PANTHER" id="PTHR43228:SF1">
    <property type="entry name" value="TWO-COMPONENT RESPONSE REGULATOR ARR22"/>
    <property type="match status" value="1"/>
</dbReference>
<reference evidence="3 4" key="1">
    <citation type="submission" date="2022-10" db="EMBL/GenBank/DDBJ databases">
        <title>Comparative genomics and taxonomic characterization of three novel marine species of genus Reichenbachiella exhibiting antioxidant and polysaccharide degradation activities.</title>
        <authorList>
            <person name="Muhammad N."/>
            <person name="Lee Y.-J."/>
            <person name="Ko J."/>
            <person name="Kim S.-G."/>
        </authorList>
    </citation>
    <scope>NUCLEOTIDE SEQUENCE [LARGE SCALE GENOMIC DNA]</scope>
    <source>
        <strain evidence="3 4">ABR2-5</strain>
    </source>
</reference>